<keyword evidence="3" id="KW-1185">Reference proteome</keyword>
<feature type="compositionally biased region" description="Polar residues" evidence="1">
    <location>
        <begin position="1"/>
        <end position="22"/>
    </location>
</feature>
<dbReference type="AlphaFoldDB" id="A0AAE0P0S0"/>
<reference evidence="2" key="1">
    <citation type="journal article" date="2023" name="Mol. Phylogenet. Evol.">
        <title>Genome-scale phylogeny and comparative genomics of the fungal order Sordariales.</title>
        <authorList>
            <person name="Hensen N."/>
            <person name="Bonometti L."/>
            <person name="Westerberg I."/>
            <person name="Brannstrom I.O."/>
            <person name="Guillou S."/>
            <person name="Cros-Aarteil S."/>
            <person name="Calhoun S."/>
            <person name="Haridas S."/>
            <person name="Kuo A."/>
            <person name="Mondo S."/>
            <person name="Pangilinan J."/>
            <person name="Riley R."/>
            <person name="LaButti K."/>
            <person name="Andreopoulos B."/>
            <person name="Lipzen A."/>
            <person name="Chen C."/>
            <person name="Yan M."/>
            <person name="Daum C."/>
            <person name="Ng V."/>
            <person name="Clum A."/>
            <person name="Steindorff A."/>
            <person name="Ohm R.A."/>
            <person name="Martin F."/>
            <person name="Silar P."/>
            <person name="Natvig D.O."/>
            <person name="Lalanne C."/>
            <person name="Gautier V."/>
            <person name="Ament-Velasquez S.L."/>
            <person name="Kruys A."/>
            <person name="Hutchinson M.I."/>
            <person name="Powell A.J."/>
            <person name="Barry K."/>
            <person name="Miller A.N."/>
            <person name="Grigoriev I.V."/>
            <person name="Debuchy R."/>
            <person name="Gladieux P."/>
            <person name="Hiltunen Thoren M."/>
            <person name="Johannesson H."/>
        </authorList>
    </citation>
    <scope>NUCLEOTIDE SEQUENCE</scope>
    <source>
        <strain evidence="2">CBS 232.78</strain>
    </source>
</reference>
<feature type="region of interest" description="Disordered" evidence="1">
    <location>
        <begin position="111"/>
        <end position="176"/>
    </location>
</feature>
<protein>
    <submittedName>
        <fullName evidence="2">Uncharacterized protein</fullName>
    </submittedName>
</protein>
<feature type="compositionally biased region" description="Basic and acidic residues" evidence="1">
    <location>
        <begin position="132"/>
        <end position="147"/>
    </location>
</feature>
<feature type="region of interest" description="Disordered" evidence="1">
    <location>
        <begin position="1"/>
        <end position="24"/>
    </location>
</feature>
<feature type="compositionally biased region" description="Basic and acidic residues" evidence="1">
    <location>
        <begin position="156"/>
        <end position="169"/>
    </location>
</feature>
<evidence type="ECO:0000256" key="1">
    <source>
        <dbReference type="SAM" id="MobiDB-lite"/>
    </source>
</evidence>
<comment type="caution">
    <text evidence="2">The sequence shown here is derived from an EMBL/GenBank/DDBJ whole genome shotgun (WGS) entry which is preliminary data.</text>
</comment>
<organism evidence="2 3">
    <name type="scientific">Podospora didyma</name>
    <dbReference type="NCBI Taxonomy" id="330526"/>
    <lineage>
        <taxon>Eukaryota</taxon>
        <taxon>Fungi</taxon>
        <taxon>Dikarya</taxon>
        <taxon>Ascomycota</taxon>
        <taxon>Pezizomycotina</taxon>
        <taxon>Sordariomycetes</taxon>
        <taxon>Sordariomycetidae</taxon>
        <taxon>Sordariales</taxon>
        <taxon>Podosporaceae</taxon>
        <taxon>Podospora</taxon>
    </lineage>
</organism>
<name>A0AAE0P0S0_9PEZI</name>
<evidence type="ECO:0000313" key="3">
    <source>
        <dbReference type="Proteomes" id="UP001285441"/>
    </source>
</evidence>
<gene>
    <name evidence="2" type="ORF">B0H63DRAFT_134327</name>
</gene>
<dbReference type="Proteomes" id="UP001285441">
    <property type="component" value="Unassembled WGS sequence"/>
</dbReference>
<dbReference type="EMBL" id="JAULSW010000002">
    <property type="protein sequence ID" value="KAK3391256.1"/>
    <property type="molecule type" value="Genomic_DNA"/>
</dbReference>
<sequence>MTDSNQTNDQNDTPSSCLTYSRSDPAPQELSRLISLKHDSTLGGVFSLGRDGVFRSLTADRRVVDAVGLTPEQVALWQSRWPEGSPFRNSPQMDEGADGTKVPVMEWYFPKEGVLPPGQSEEVKERMRRKREGRDEDPEKTLEEYRGRGMRFGDPPTRKEVEKMQEETLKLPSAPK</sequence>
<accession>A0AAE0P0S0</accession>
<proteinExistence type="predicted"/>
<reference evidence="2" key="2">
    <citation type="submission" date="2023-06" db="EMBL/GenBank/DDBJ databases">
        <authorList>
            <consortium name="Lawrence Berkeley National Laboratory"/>
            <person name="Haridas S."/>
            <person name="Hensen N."/>
            <person name="Bonometti L."/>
            <person name="Westerberg I."/>
            <person name="Brannstrom I.O."/>
            <person name="Guillou S."/>
            <person name="Cros-Aarteil S."/>
            <person name="Calhoun S."/>
            <person name="Kuo A."/>
            <person name="Mondo S."/>
            <person name="Pangilinan J."/>
            <person name="Riley R."/>
            <person name="LaButti K."/>
            <person name="Andreopoulos B."/>
            <person name="Lipzen A."/>
            <person name="Chen C."/>
            <person name="Yanf M."/>
            <person name="Daum C."/>
            <person name="Ng V."/>
            <person name="Clum A."/>
            <person name="Steindorff A."/>
            <person name="Ohm R."/>
            <person name="Martin F."/>
            <person name="Silar P."/>
            <person name="Natvig D."/>
            <person name="Lalanne C."/>
            <person name="Gautier V."/>
            <person name="Ament-velasquez S.L."/>
            <person name="Kruys A."/>
            <person name="Hutchinson M.I."/>
            <person name="Powell A.J."/>
            <person name="Barry K."/>
            <person name="Miller A.N."/>
            <person name="Grigoriev I.V."/>
            <person name="Debuchy R."/>
            <person name="Gladieux P."/>
            <person name="Thoren M.H."/>
            <person name="Johannesson H."/>
        </authorList>
    </citation>
    <scope>NUCLEOTIDE SEQUENCE</scope>
    <source>
        <strain evidence="2">CBS 232.78</strain>
    </source>
</reference>
<evidence type="ECO:0000313" key="2">
    <source>
        <dbReference type="EMBL" id="KAK3391256.1"/>
    </source>
</evidence>